<dbReference type="STRING" id="314283.MED297_12302"/>
<dbReference type="SUPFAM" id="SSF53335">
    <property type="entry name" value="S-adenosyl-L-methionine-dependent methyltransferases"/>
    <property type="match status" value="1"/>
</dbReference>
<organism evidence="1 2">
    <name type="scientific">Reinekea blandensis MED297</name>
    <dbReference type="NCBI Taxonomy" id="314283"/>
    <lineage>
        <taxon>Bacteria</taxon>
        <taxon>Pseudomonadati</taxon>
        <taxon>Pseudomonadota</taxon>
        <taxon>Gammaproteobacteria</taxon>
        <taxon>Oceanospirillales</taxon>
        <taxon>Saccharospirillaceae</taxon>
        <taxon>Reinekea</taxon>
    </lineage>
</organism>
<dbReference type="HOGENOM" id="CLU_098320_0_0_6"/>
<accession>A4BE32</accession>
<gene>
    <name evidence="1" type="ORF">MED297_12302</name>
</gene>
<keyword evidence="2" id="KW-1185">Reference proteome</keyword>
<reference evidence="1 2" key="1">
    <citation type="submission" date="2006-02" db="EMBL/GenBank/DDBJ databases">
        <authorList>
            <person name="Pinhassi J."/>
            <person name="Pedros-Alio C."/>
            <person name="Ferriera S."/>
            <person name="Johnson J."/>
            <person name="Kravitz S."/>
            <person name="Halpern A."/>
            <person name="Remington K."/>
            <person name="Beeson K."/>
            <person name="Tran B."/>
            <person name="Rogers Y.-H."/>
            <person name="Friedman R."/>
            <person name="Venter J.C."/>
        </authorList>
    </citation>
    <scope>NUCLEOTIDE SEQUENCE [LARGE SCALE GENOMIC DNA]</scope>
    <source>
        <strain evidence="1 2">MED297</strain>
    </source>
</reference>
<evidence type="ECO:0000313" key="1">
    <source>
        <dbReference type="EMBL" id="EAR09510.1"/>
    </source>
</evidence>
<dbReference type="EMBL" id="AAOE01000009">
    <property type="protein sequence ID" value="EAR09510.1"/>
    <property type="molecule type" value="Genomic_DNA"/>
</dbReference>
<dbReference type="RefSeq" id="WP_008042157.1">
    <property type="nucleotide sequence ID" value="NZ_CH724149.1"/>
</dbReference>
<evidence type="ECO:0000313" key="2">
    <source>
        <dbReference type="Proteomes" id="UP000005953"/>
    </source>
</evidence>
<evidence type="ECO:0008006" key="3">
    <source>
        <dbReference type="Google" id="ProtNLM"/>
    </source>
</evidence>
<protein>
    <recommendedName>
        <fullName evidence="3">SAM-dependent methyltransferase</fullName>
    </recommendedName>
</protein>
<name>A4BE32_9GAMM</name>
<dbReference type="PANTHER" id="PTHR38451:SF1">
    <property type="entry name" value="TRNA (ADENINE(22)-N(1))-METHYLTRANSFERASE"/>
    <property type="match status" value="1"/>
</dbReference>
<proteinExistence type="predicted"/>
<dbReference type="Gene3D" id="3.40.50.150">
    <property type="entry name" value="Vaccinia Virus protein VP39"/>
    <property type="match status" value="1"/>
</dbReference>
<sequence length="234" mass="26084">MNMPKKTRLGRRLRALFDTIPDGTDQLVDLCCDHGALGRAALEAGRAQRVLFNDIHPDIMAALEDRLIRYGADSYELSVGPAQTLILPKAEKGVAILAGVGDEQTIAILDALFQQPSARHYRFVVSPATKTAYVRNYLRHQPIVTLSDRIVDDNGRCYELITIALADTANQSQSQLQPSLVGQGWQPEQPIHERHLRKLLAFYQAQQHRQPSNLVENICTEYETLLASTDRNGG</sequence>
<dbReference type="Pfam" id="PF12847">
    <property type="entry name" value="Methyltransf_18"/>
    <property type="match status" value="1"/>
</dbReference>
<dbReference type="OrthoDB" id="6862131at2"/>
<comment type="caution">
    <text evidence="1">The sequence shown here is derived from an EMBL/GenBank/DDBJ whole genome shotgun (WGS) entry which is preliminary data.</text>
</comment>
<dbReference type="InterPro" id="IPR029063">
    <property type="entry name" value="SAM-dependent_MTases_sf"/>
</dbReference>
<dbReference type="Proteomes" id="UP000005953">
    <property type="component" value="Unassembled WGS sequence"/>
</dbReference>
<dbReference type="PANTHER" id="PTHR38451">
    <property type="entry name" value="TRNA (ADENINE(22)-N(1))-METHYLTRANSFERASE"/>
    <property type="match status" value="1"/>
</dbReference>
<dbReference type="AlphaFoldDB" id="A4BE32"/>